<dbReference type="SUPFAM" id="SSF55874">
    <property type="entry name" value="ATPase domain of HSP90 chaperone/DNA topoisomerase II/histidine kinase"/>
    <property type="match status" value="1"/>
</dbReference>
<dbReference type="PANTHER" id="PTHR35526">
    <property type="entry name" value="ANTI-SIGMA-F FACTOR RSBW-RELATED"/>
    <property type="match status" value="1"/>
</dbReference>
<evidence type="ECO:0000259" key="6">
    <source>
        <dbReference type="Pfam" id="PF13581"/>
    </source>
</evidence>
<dbReference type="CDD" id="cd16936">
    <property type="entry name" value="HATPase_RsbW-like"/>
    <property type="match status" value="1"/>
</dbReference>
<dbReference type="OrthoDB" id="2883129at2"/>
<evidence type="ECO:0000256" key="4">
    <source>
        <dbReference type="ARBA" id="ARBA00022777"/>
    </source>
</evidence>
<dbReference type="EMBL" id="JJRY01000004">
    <property type="protein sequence ID" value="KEF39079.1"/>
    <property type="molecule type" value="Genomic_DNA"/>
</dbReference>
<evidence type="ECO:0000256" key="2">
    <source>
        <dbReference type="ARBA" id="ARBA00022679"/>
    </source>
</evidence>
<reference evidence="7 8" key="1">
    <citation type="submission" date="2014-04" db="EMBL/GenBank/DDBJ databases">
        <title>Draft genome sequence of Bacillus azotoformans MEV2011, a (co-) denitrifying strain unable to grow in the presence of oxygen.</title>
        <authorList>
            <person name="Nielsen M."/>
            <person name="Schreiber L."/>
            <person name="Finster K."/>
            <person name="Schramm A."/>
        </authorList>
    </citation>
    <scope>NUCLEOTIDE SEQUENCE [LARGE SCALE GENOMIC DNA]</scope>
    <source>
        <strain evidence="7 8">MEV2011</strain>
    </source>
</reference>
<dbReference type="Pfam" id="PF13581">
    <property type="entry name" value="HATPase_c_2"/>
    <property type="match status" value="1"/>
</dbReference>
<feature type="domain" description="Histidine kinase/HSP90-like ATPase" evidence="6">
    <location>
        <begin position="31"/>
        <end position="132"/>
    </location>
</feature>
<evidence type="ECO:0000256" key="1">
    <source>
        <dbReference type="ARBA" id="ARBA00022527"/>
    </source>
</evidence>
<dbReference type="PANTHER" id="PTHR35526:SF3">
    <property type="entry name" value="ANTI-SIGMA-F FACTOR RSBW"/>
    <property type="match status" value="1"/>
</dbReference>
<gene>
    <name evidence="7" type="ORF">M670_01465</name>
</gene>
<dbReference type="GO" id="GO:0004674">
    <property type="term" value="F:protein serine/threonine kinase activity"/>
    <property type="evidence" value="ECO:0007669"/>
    <property type="project" value="UniProtKB-KW"/>
</dbReference>
<evidence type="ECO:0000256" key="5">
    <source>
        <dbReference type="ARBA" id="ARBA00022840"/>
    </source>
</evidence>
<keyword evidence="3" id="KW-0547">Nucleotide-binding</keyword>
<comment type="caution">
    <text evidence="7">The sequence shown here is derived from an EMBL/GenBank/DDBJ whole genome shotgun (WGS) entry which is preliminary data.</text>
</comment>
<dbReference type="InterPro" id="IPR050267">
    <property type="entry name" value="Anti-sigma-factor_SerPK"/>
</dbReference>
<dbReference type="GO" id="GO:0005524">
    <property type="term" value="F:ATP binding"/>
    <property type="evidence" value="ECO:0007669"/>
    <property type="project" value="UniProtKB-KW"/>
</dbReference>
<dbReference type="Proteomes" id="UP000027936">
    <property type="component" value="Unassembled WGS sequence"/>
</dbReference>
<dbReference type="AlphaFoldDB" id="A0A072NN39"/>
<proteinExistence type="predicted"/>
<keyword evidence="1" id="KW-0723">Serine/threonine-protein kinase</keyword>
<evidence type="ECO:0000256" key="3">
    <source>
        <dbReference type="ARBA" id="ARBA00022741"/>
    </source>
</evidence>
<dbReference type="RefSeq" id="WP_051678106.1">
    <property type="nucleotide sequence ID" value="NZ_JJRY01000004.1"/>
</dbReference>
<sequence length="141" mass="16336">MKTFTLTFNDFTCYKYLRNGISDFIKDMVADDSTLVEVVLNEAVNNAIKHGRNKKVLVRVKIQKNGFLVIRVKDRGKGFAVDETIQKVNETNMMKDINYTTLKESGRGLFIMQQVMDKVIYNKKGNDVLLVKNIQRRKQIQ</sequence>
<evidence type="ECO:0000313" key="8">
    <source>
        <dbReference type="Proteomes" id="UP000027936"/>
    </source>
</evidence>
<keyword evidence="5" id="KW-0067">ATP-binding</keyword>
<keyword evidence="2 7" id="KW-0808">Transferase</keyword>
<keyword evidence="4 7" id="KW-0418">Kinase</keyword>
<evidence type="ECO:0000313" key="7">
    <source>
        <dbReference type="EMBL" id="KEF39079.1"/>
    </source>
</evidence>
<dbReference type="InterPro" id="IPR003594">
    <property type="entry name" value="HATPase_dom"/>
</dbReference>
<organism evidence="7 8">
    <name type="scientific">Schinkia azotoformans MEV2011</name>
    <dbReference type="NCBI Taxonomy" id="1348973"/>
    <lineage>
        <taxon>Bacteria</taxon>
        <taxon>Bacillati</taxon>
        <taxon>Bacillota</taxon>
        <taxon>Bacilli</taxon>
        <taxon>Bacillales</taxon>
        <taxon>Bacillaceae</taxon>
        <taxon>Calidifontibacillus/Schinkia group</taxon>
        <taxon>Schinkia</taxon>
    </lineage>
</organism>
<protein>
    <submittedName>
        <fullName evidence="7">Anti-sigma regulatory factor (Ser/Thr protein kinase)</fullName>
        <ecNumber evidence="7">2.7.11.1</ecNumber>
    </submittedName>
</protein>
<dbReference type="Gene3D" id="3.30.565.10">
    <property type="entry name" value="Histidine kinase-like ATPase, C-terminal domain"/>
    <property type="match status" value="1"/>
</dbReference>
<accession>A0A072NN39</accession>
<dbReference type="InterPro" id="IPR036890">
    <property type="entry name" value="HATPase_C_sf"/>
</dbReference>
<name>A0A072NN39_SCHAZ</name>
<dbReference type="EC" id="2.7.11.1" evidence="7"/>
<dbReference type="PATRIC" id="fig|1348973.3.peg.1432"/>